<organism evidence="3">
    <name type="scientific">Perkinsus marinus (strain ATCC 50983 / TXsc)</name>
    <dbReference type="NCBI Taxonomy" id="423536"/>
    <lineage>
        <taxon>Eukaryota</taxon>
        <taxon>Sar</taxon>
        <taxon>Alveolata</taxon>
        <taxon>Perkinsozoa</taxon>
        <taxon>Perkinsea</taxon>
        <taxon>Perkinsida</taxon>
        <taxon>Perkinsidae</taxon>
        <taxon>Perkinsus</taxon>
    </lineage>
</organism>
<reference evidence="2 3" key="1">
    <citation type="submission" date="2008-07" db="EMBL/GenBank/DDBJ databases">
        <authorList>
            <person name="El-Sayed N."/>
            <person name="Caler E."/>
            <person name="Inman J."/>
            <person name="Amedeo P."/>
            <person name="Hass B."/>
            <person name="Wortman J."/>
        </authorList>
    </citation>
    <scope>NUCLEOTIDE SEQUENCE [LARGE SCALE GENOMIC DNA]</scope>
    <source>
        <strain evidence="3">ATCC 50983 / TXsc</strain>
    </source>
</reference>
<evidence type="ECO:0000313" key="2">
    <source>
        <dbReference type="EMBL" id="EER15615.1"/>
    </source>
</evidence>
<dbReference type="GeneID" id="9046438"/>
<evidence type="ECO:0000313" key="3">
    <source>
        <dbReference type="Proteomes" id="UP000007800"/>
    </source>
</evidence>
<name>C5KIS8_PERM5</name>
<evidence type="ECO:0000256" key="1">
    <source>
        <dbReference type="SAM" id="MobiDB-lite"/>
    </source>
</evidence>
<feature type="region of interest" description="Disordered" evidence="1">
    <location>
        <begin position="29"/>
        <end position="58"/>
    </location>
</feature>
<protein>
    <submittedName>
        <fullName evidence="2">Uncharacterized protein</fullName>
    </submittedName>
</protein>
<dbReference type="EMBL" id="GG673339">
    <property type="protein sequence ID" value="EER15615.1"/>
    <property type="molecule type" value="Genomic_DNA"/>
</dbReference>
<proteinExistence type="predicted"/>
<dbReference type="AlphaFoldDB" id="C5KIS8"/>
<feature type="non-terminal residue" evidence="2">
    <location>
        <position position="58"/>
    </location>
</feature>
<keyword evidence="3" id="KW-1185">Reference proteome</keyword>
<dbReference type="Proteomes" id="UP000007800">
    <property type="component" value="Unassembled WGS sequence"/>
</dbReference>
<sequence>AHDRGPGRLRASPTVTVVMARTLLTIERSTYKRPPSRKDSAAAGENLAVSRKEAAASS</sequence>
<accession>C5KIS8</accession>
<dbReference type="RefSeq" id="XP_002783819.1">
    <property type="nucleotide sequence ID" value="XM_002783773.1"/>
</dbReference>
<gene>
    <name evidence="2" type="ORF">Pmar_PMAR010830</name>
</gene>
<feature type="non-terminal residue" evidence="2">
    <location>
        <position position="1"/>
    </location>
</feature>
<dbReference type="InParanoid" id="C5KIS8"/>